<evidence type="ECO:0000259" key="2">
    <source>
        <dbReference type="PROSITE" id="PS00745"/>
    </source>
</evidence>
<organism evidence="3 4">
    <name type="scientific">Sandaracinus amylolyticus</name>
    <dbReference type="NCBI Taxonomy" id="927083"/>
    <lineage>
        <taxon>Bacteria</taxon>
        <taxon>Pseudomonadati</taxon>
        <taxon>Myxococcota</taxon>
        <taxon>Polyangia</taxon>
        <taxon>Polyangiales</taxon>
        <taxon>Sandaracinaceae</taxon>
        <taxon>Sandaracinus</taxon>
    </lineage>
</organism>
<dbReference type="SUPFAM" id="SSF110916">
    <property type="entry name" value="Peptidyl-tRNA hydrolase domain-like"/>
    <property type="match status" value="1"/>
</dbReference>
<dbReference type="AlphaFoldDB" id="A0A0F6W1H8"/>
<dbReference type="PROSITE" id="PS00745">
    <property type="entry name" value="RF_PROK_I"/>
    <property type="match status" value="1"/>
</dbReference>
<dbReference type="NCBIfam" id="NF006718">
    <property type="entry name" value="PRK09256.1"/>
    <property type="match status" value="1"/>
</dbReference>
<evidence type="ECO:0000313" key="3">
    <source>
        <dbReference type="EMBL" id="AKF05112.1"/>
    </source>
</evidence>
<feature type="region of interest" description="Disordered" evidence="1">
    <location>
        <begin position="102"/>
        <end position="142"/>
    </location>
</feature>
<sequence>MDDLVVAPGVVIPARELAWSAARASGPGGQNVNKVSSKVDLRFDLEGSIALPPEVKARVRAKAGASRLDADGRVLIVSQLTRDQKRNLEDAREKLAALVRGAMVVPKKRKKTTPSRGAKERRLGEKKRRAETKRGRQSRGDD</sequence>
<evidence type="ECO:0000256" key="1">
    <source>
        <dbReference type="SAM" id="MobiDB-lite"/>
    </source>
</evidence>
<dbReference type="EMBL" id="CP011125">
    <property type="protein sequence ID" value="AKF05112.1"/>
    <property type="molecule type" value="Genomic_DNA"/>
</dbReference>
<feature type="compositionally biased region" description="Basic and acidic residues" evidence="1">
    <location>
        <begin position="132"/>
        <end position="142"/>
    </location>
</feature>
<keyword evidence="4" id="KW-1185">Reference proteome</keyword>
<protein>
    <recommendedName>
        <fullName evidence="2">Prokaryotic-type class I peptide chain release factors domain-containing protein</fullName>
    </recommendedName>
</protein>
<accession>A0A0F6W1H8</accession>
<dbReference type="KEGG" id="samy:DB32_002261"/>
<dbReference type="PANTHER" id="PTHR47814:SF1">
    <property type="entry name" value="PEPTIDYL-TRNA HYDROLASE ARFB"/>
    <property type="match status" value="1"/>
</dbReference>
<dbReference type="PANTHER" id="PTHR47814">
    <property type="entry name" value="PEPTIDYL-TRNA HYDROLASE ARFB"/>
    <property type="match status" value="1"/>
</dbReference>
<gene>
    <name evidence="3" type="ORF">DB32_002261</name>
</gene>
<dbReference type="Proteomes" id="UP000034883">
    <property type="component" value="Chromosome"/>
</dbReference>
<proteinExistence type="predicted"/>
<dbReference type="GO" id="GO:0004045">
    <property type="term" value="F:peptidyl-tRNA hydrolase activity"/>
    <property type="evidence" value="ECO:0007669"/>
    <property type="project" value="TreeGrafter"/>
</dbReference>
<dbReference type="Gene3D" id="3.30.160.20">
    <property type="match status" value="1"/>
</dbReference>
<name>A0A0F6W1H8_9BACT</name>
<dbReference type="GO" id="GO:0043022">
    <property type="term" value="F:ribosome binding"/>
    <property type="evidence" value="ECO:0007669"/>
    <property type="project" value="TreeGrafter"/>
</dbReference>
<dbReference type="STRING" id="927083.DB32_002261"/>
<dbReference type="InterPro" id="IPR000352">
    <property type="entry name" value="Pep_chain_release_fac_I"/>
</dbReference>
<reference evidence="3 4" key="1">
    <citation type="submission" date="2015-03" db="EMBL/GenBank/DDBJ databases">
        <title>Genome assembly of Sandaracinus amylolyticus DSM 53668.</title>
        <authorList>
            <person name="Sharma G."/>
            <person name="Subramanian S."/>
        </authorList>
    </citation>
    <scope>NUCLEOTIDE SEQUENCE [LARGE SCALE GENOMIC DNA]</scope>
    <source>
        <strain evidence="3 4">DSM 53668</strain>
    </source>
</reference>
<dbReference type="Pfam" id="PF00472">
    <property type="entry name" value="RF-1"/>
    <property type="match status" value="1"/>
</dbReference>
<feature type="domain" description="Prokaryotic-type class I peptide chain release factors" evidence="2">
    <location>
        <begin position="23"/>
        <end position="39"/>
    </location>
</feature>
<evidence type="ECO:0000313" key="4">
    <source>
        <dbReference type="Proteomes" id="UP000034883"/>
    </source>
</evidence>
<dbReference type="GO" id="GO:0072344">
    <property type="term" value="P:rescue of stalled ribosome"/>
    <property type="evidence" value="ECO:0007669"/>
    <property type="project" value="TreeGrafter"/>
</dbReference>
<dbReference type="RefSeq" id="WP_075097505.1">
    <property type="nucleotide sequence ID" value="NZ_CP011125.1"/>
</dbReference>
<dbReference type="GO" id="GO:0003747">
    <property type="term" value="F:translation release factor activity"/>
    <property type="evidence" value="ECO:0007669"/>
    <property type="project" value="InterPro"/>
</dbReference>